<comment type="caution">
    <text evidence="1">The sequence shown here is derived from an EMBL/GenBank/DDBJ whole genome shotgun (WGS) entry which is preliminary data.</text>
</comment>
<name>A0A2I0K444_PUNGR</name>
<dbReference type="EMBL" id="PGOL01000893">
    <property type="protein sequence ID" value="PKI63331.1"/>
    <property type="molecule type" value="Genomic_DNA"/>
</dbReference>
<accession>A0A2I0K444</accession>
<reference evidence="1 2" key="1">
    <citation type="submission" date="2017-11" db="EMBL/GenBank/DDBJ databases">
        <title>De-novo sequencing of pomegranate (Punica granatum L.) genome.</title>
        <authorList>
            <person name="Akparov Z."/>
            <person name="Amiraslanov A."/>
            <person name="Hajiyeva S."/>
            <person name="Abbasov M."/>
            <person name="Kaur K."/>
            <person name="Hamwieh A."/>
            <person name="Solovyev V."/>
            <person name="Salamov A."/>
            <person name="Braich B."/>
            <person name="Kosarev P."/>
            <person name="Mahmoud A."/>
            <person name="Hajiyev E."/>
            <person name="Babayeva S."/>
            <person name="Izzatullayeva V."/>
            <person name="Mammadov A."/>
            <person name="Mammadov A."/>
            <person name="Sharifova S."/>
            <person name="Ojaghi J."/>
            <person name="Eynullazada K."/>
            <person name="Bayramov B."/>
            <person name="Abdulazimova A."/>
            <person name="Shahmuradov I."/>
        </authorList>
    </citation>
    <scope>NUCLEOTIDE SEQUENCE [LARGE SCALE GENOMIC DNA]</scope>
    <source>
        <strain evidence="2">cv. AG2017</strain>
        <tissue evidence="1">Leaf</tissue>
    </source>
</reference>
<dbReference type="AlphaFoldDB" id="A0A2I0K444"/>
<protein>
    <submittedName>
        <fullName evidence="1">Uncharacterized protein</fullName>
    </submittedName>
</protein>
<keyword evidence="2" id="KW-1185">Reference proteome</keyword>
<evidence type="ECO:0000313" key="1">
    <source>
        <dbReference type="EMBL" id="PKI63331.1"/>
    </source>
</evidence>
<feature type="non-terminal residue" evidence="1">
    <location>
        <position position="84"/>
    </location>
</feature>
<sequence length="84" mass="9087">MAPTCSDDLAFLSQCKHPHSKLPKAVLVKSPSCTSLSIDHNDPNTTNLSIDHNDHNTTTLSIDHNDPNTTTLSIDQAKLPKAVL</sequence>
<gene>
    <name evidence="1" type="ORF">CRG98_016322</name>
</gene>
<dbReference type="Proteomes" id="UP000233551">
    <property type="component" value="Unassembled WGS sequence"/>
</dbReference>
<evidence type="ECO:0000313" key="2">
    <source>
        <dbReference type="Proteomes" id="UP000233551"/>
    </source>
</evidence>
<organism evidence="1 2">
    <name type="scientific">Punica granatum</name>
    <name type="common">Pomegranate</name>
    <dbReference type="NCBI Taxonomy" id="22663"/>
    <lineage>
        <taxon>Eukaryota</taxon>
        <taxon>Viridiplantae</taxon>
        <taxon>Streptophyta</taxon>
        <taxon>Embryophyta</taxon>
        <taxon>Tracheophyta</taxon>
        <taxon>Spermatophyta</taxon>
        <taxon>Magnoliopsida</taxon>
        <taxon>eudicotyledons</taxon>
        <taxon>Gunneridae</taxon>
        <taxon>Pentapetalae</taxon>
        <taxon>rosids</taxon>
        <taxon>malvids</taxon>
        <taxon>Myrtales</taxon>
        <taxon>Lythraceae</taxon>
        <taxon>Punica</taxon>
    </lineage>
</organism>
<proteinExistence type="predicted"/>